<dbReference type="InterPro" id="IPR044839">
    <property type="entry name" value="NDR1-like"/>
</dbReference>
<dbReference type="InterPro" id="IPR004864">
    <property type="entry name" value="LEA_2"/>
</dbReference>
<proteinExistence type="predicted"/>
<dbReference type="AlphaFoldDB" id="A0AAV3RAS2"/>
<evidence type="ECO:0000259" key="6">
    <source>
        <dbReference type="Pfam" id="PF03168"/>
    </source>
</evidence>
<evidence type="ECO:0000313" key="8">
    <source>
        <dbReference type="Proteomes" id="UP001454036"/>
    </source>
</evidence>
<evidence type="ECO:0000313" key="7">
    <source>
        <dbReference type="EMBL" id="GAA0172378.1"/>
    </source>
</evidence>
<comment type="subcellular location">
    <subcellularLocation>
        <location evidence="1">Membrane</location>
        <topology evidence="1">Single-pass membrane protein</topology>
    </subcellularLocation>
</comment>
<protein>
    <recommendedName>
        <fullName evidence="6">Late embryogenesis abundant protein LEA-2 subgroup domain-containing protein</fullName>
    </recommendedName>
</protein>
<keyword evidence="3 5" id="KW-1133">Transmembrane helix</keyword>
<reference evidence="7 8" key="1">
    <citation type="submission" date="2024-01" db="EMBL/GenBank/DDBJ databases">
        <title>The complete chloroplast genome sequence of Lithospermum erythrorhizon: insights into the phylogenetic relationship among Boraginaceae species and the maternal lineages of purple gromwells.</title>
        <authorList>
            <person name="Okada T."/>
            <person name="Watanabe K."/>
        </authorList>
    </citation>
    <scope>NUCLEOTIDE SEQUENCE [LARGE SCALE GENOMIC DNA]</scope>
</reference>
<name>A0AAV3RAS2_LITER</name>
<dbReference type="Proteomes" id="UP001454036">
    <property type="component" value="Unassembled WGS sequence"/>
</dbReference>
<organism evidence="7 8">
    <name type="scientific">Lithospermum erythrorhizon</name>
    <name type="common">Purple gromwell</name>
    <name type="synonym">Lithospermum officinale var. erythrorhizon</name>
    <dbReference type="NCBI Taxonomy" id="34254"/>
    <lineage>
        <taxon>Eukaryota</taxon>
        <taxon>Viridiplantae</taxon>
        <taxon>Streptophyta</taxon>
        <taxon>Embryophyta</taxon>
        <taxon>Tracheophyta</taxon>
        <taxon>Spermatophyta</taxon>
        <taxon>Magnoliopsida</taxon>
        <taxon>eudicotyledons</taxon>
        <taxon>Gunneridae</taxon>
        <taxon>Pentapetalae</taxon>
        <taxon>asterids</taxon>
        <taxon>lamiids</taxon>
        <taxon>Boraginales</taxon>
        <taxon>Boraginaceae</taxon>
        <taxon>Boraginoideae</taxon>
        <taxon>Lithospermeae</taxon>
        <taxon>Lithospermum</taxon>
    </lineage>
</organism>
<evidence type="ECO:0000256" key="1">
    <source>
        <dbReference type="ARBA" id="ARBA00004167"/>
    </source>
</evidence>
<evidence type="ECO:0000256" key="5">
    <source>
        <dbReference type="SAM" id="Phobius"/>
    </source>
</evidence>
<comment type="caution">
    <text evidence="7">The sequence shown here is derived from an EMBL/GenBank/DDBJ whole genome shotgun (WGS) entry which is preliminary data.</text>
</comment>
<keyword evidence="4 5" id="KW-0472">Membrane</keyword>
<feature type="transmembrane region" description="Helical" evidence="5">
    <location>
        <begin position="28"/>
        <end position="50"/>
    </location>
</feature>
<keyword evidence="2 5" id="KW-0812">Transmembrane</keyword>
<dbReference type="GO" id="GO:0009506">
    <property type="term" value="C:plasmodesma"/>
    <property type="evidence" value="ECO:0007669"/>
    <property type="project" value="TreeGrafter"/>
</dbReference>
<dbReference type="EMBL" id="BAABME010008096">
    <property type="protein sequence ID" value="GAA0172378.1"/>
    <property type="molecule type" value="Genomic_DNA"/>
</dbReference>
<gene>
    <name evidence="7" type="ORF">LIER_26218</name>
</gene>
<evidence type="ECO:0000256" key="4">
    <source>
        <dbReference type="ARBA" id="ARBA00023136"/>
    </source>
</evidence>
<dbReference type="Pfam" id="PF03168">
    <property type="entry name" value="LEA_2"/>
    <property type="match status" value="1"/>
</dbReference>
<dbReference type="GO" id="GO:0098542">
    <property type="term" value="P:defense response to other organism"/>
    <property type="evidence" value="ECO:0007669"/>
    <property type="project" value="InterPro"/>
</dbReference>
<dbReference type="PANTHER" id="PTHR31415:SF20">
    <property type="entry name" value="NDR1_HIN1-LIKE PROTEIN 26"/>
    <property type="match status" value="1"/>
</dbReference>
<keyword evidence="8" id="KW-1185">Reference proteome</keyword>
<evidence type="ECO:0000256" key="2">
    <source>
        <dbReference type="ARBA" id="ARBA00022692"/>
    </source>
</evidence>
<feature type="domain" description="Late embryogenesis abundant protein LEA-2 subgroup" evidence="6">
    <location>
        <begin position="85"/>
        <end position="188"/>
    </location>
</feature>
<dbReference type="PANTHER" id="PTHR31415">
    <property type="entry name" value="OS05G0367900 PROTEIN"/>
    <property type="match status" value="1"/>
</dbReference>
<evidence type="ECO:0000256" key="3">
    <source>
        <dbReference type="ARBA" id="ARBA00022989"/>
    </source>
</evidence>
<dbReference type="GO" id="GO:0005886">
    <property type="term" value="C:plasma membrane"/>
    <property type="evidence" value="ECO:0007669"/>
    <property type="project" value="TreeGrafter"/>
</dbReference>
<sequence length="219" mass="24609">MSQIHETSPKHCAKKQGFTINKKFNKKFLCSLSTLLLSILSLILLVYLTLHPKKPQFSLQQADIYQFNLSNIPNFSTLNSSIRLTLLSKNPNQRVGIYYDEIQVYASYKGMQITQNTPLPEFYQGHEDTELLSASLNGNMLPVAPSFGYEVERDQTAGRLMMNLKAIGRLRWKIGTWVSGKYRFNVNCMAIIPFGSVVAASSGSGPLRFRQGTQCSTTV</sequence>
<accession>A0AAV3RAS2</accession>